<sequence>MKPADNVNHINASSWLGDTCVDGVNLGTCWSKGRFEAEDSHPLVRQSLESLSTDATILVPFGGAGLLFSSHEADNSQEYGFEPAEMQTSVLPTEDACIDRAESTDKSADTRSDGEDQDPCYDDPRCEFEDQLQAEAAVSANTQFGHMIRVGDITMNKSHTLAAAFQFRTSPNSTDHLRHVQGVSRYLSNYDEDRTTFSSTDSTGSALYVNHPIATLLLCEGNLFLAIGDIIRLKVHSKRSDHVSISLLNEPQAMQVTYQLLWLVPAPVDNAGSPNPRWQASGLVSRLARTVAGPLVLPINPDLTGTPDGAPAFIFEGEQLLSLAMALNECIALSHMSRSDAPKIAPDVQYLLRFDASPTLSTPHPNLGIRPDIGLKRIGRLNKRAL</sequence>
<name>A0ACB8Q6A3_9AGAM</name>
<organism evidence="1 2">
    <name type="scientific">Vararia minispora EC-137</name>
    <dbReference type="NCBI Taxonomy" id="1314806"/>
    <lineage>
        <taxon>Eukaryota</taxon>
        <taxon>Fungi</taxon>
        <taxon>Dikarya</taxon>
        <taxon>Basidiomycota</taxon>
        <taxon>Agaricomycotina</taxon>
        <taxon>Agaricomycetes</taxon>
        <taxon>Russulales</taxon>
        <taxon>Lachnocladiaceae</taxon>
        <taxon>Vararia</taxon>
    </lineage>
</organism>
<reference evidence="1" key="1">
    <citation type="submission" date="2021-02" db="EMBL/GenBank/DDBJ databases">
        <authorList>
            <consortium name="DOE Joint Genome Institute"/>
            <person name="Ahrendt S."/>
            <person name="Looney B.P."/>
            <person name="Miyauchi S."/>
            <person name="Morin E."/>
            <person name="Drula E."/>
            <person name="Courty P.E."/>
            <person name="Chicoki N."/>
            <person name="Fauchery L."/>
            <person name="Kohler A."/>
            <person name="Kuo A."/>
            <person name="Labutti K."/>
            <person name="Pangilinan J."/>
            <person name="Lipzen A."/>
            <person name="Riley R."/>
            <person name="Andreopoulos W."/>
            <person name="He G."/>
            <person name="Johnson J."/>
            <person name="Barry K.W."/>
            <person name="Grigoriev I.V."/>
            <person name="Nagy L."/>
            <person name="Hibbett D."/>
            <person name="Henrissat B."/>
            <person name="Matheny P.B."/>
            <person name="Labbe J."/>
            <person name="Martin F."/>
        </authorList>
    </citation>
    <scope>NUCLEOTIDE SEQUENCE</scope>
    <source>
        <strain evidence="1">EC-137</strain>
    </source>
</reference>
<proteinExistence type="predicted"/>
<comment type="caution">
    <text evidence="1">The sequence shown here is derived from an EMBL/GenBank/DDBJ whole genome shotgun (WGS) entry which is preliminary data.</text>
</comment>
<evidence type="ECO:0000313" key="1">
    <source>
        <dbReference type="EMBL" id="KAI0027218.1"/>
    </source>
</evidence>
<protein>
    <submittedName>
        <fullName evidence="1">Uncharacterized protein</fullName>
    </submittedName>
</protein>
<dbReference type="Proteomes" id="UP000814128">
    <property type="component" value="Unassembled WGS sequence"/>
</dbReference>
<accession>A0ACB8Q6A3</accession>
<keyword evidence="2" id="KW-1185">Reference proteome</keyword>
<dbReference type="EMBL" id="MU273961">
    <property type="protein sequence ID" value="KAI0027218.1"/>
    <property type="molecule type" value="Genomic_DNA"/>
</dbReference>
<gene>
    <name evidence="1" type="ORF">K488DRAFT_91135</name>
</gene>
<reference evidence="1" key="2">
    <citation type="journal article" date="2022" name="New Phytol.">
        <title>Evolutionary transition to the ectomycorrhizal habit in the genomes of a hyperdiverse lineage of mushroom-forming fungi.</title>
        <authorList>
            <person name="Looney B."/>
            <person name="Miyauchi S."/>
            <person name="Morin E."/>
            <person name="Drula E."/>
            <person name="Courty P.E."/>
            <person name="Kohler A."/>
            <person name="Kuo A."/>
            <person name="LaButti K."/>
            <person name="Pangilinan J."/>
            <person name="Lipzen A."/>
            <person name="Riley R."/>
            <person name="Andreopoulos W."/>
            <person name="He G."/>
            <person name="Johnson J."/>
            <person name="Nolan M."/>
            <person name="Tritt A."/>
            <person name="Barry K.W."/>
            <person name="Grigoriev I.V."/>
            <person name="Nagy L.G."/>
            <person name="Hibbett D."/>
            <person name="Henrissat B."/>
            <person name="Matheny P.B."/>
            <person name="Labbe J."/>
            <person name="Martin F.M."/>
        </authorList>
    </citation>
    <scope>NUCLEOTIDE SEQUENCE</scope>
    <source>
        <strain evidence="1">EC-137</strain>
    </source>
</reference>
<evidence type="ECO:0000313" key="2">
    <source>
        <dbReference type="Proteomes" id="UP000814128"/>
    </source>
</evidence>